<accession>A0A935PVT3</accession>
<reference evidence="1 2" key="1">
    <citation type="submission" date="2020-10" db="EMBL/GenBank/DDBJ databases">
        <title>Connecting structure to function with the recovery of over 1000 high-quality activated sludge metagenome-assembled genomes encoding full-length rRNA genes using long-read sequencing.</title>
        <authorList>
            <person name="Singleton C.M."/>
            <person name="Petriglieri F."/>
            <person name="Kristensen J.M."/>
            <person name="Kirkegaard R.H."/>
            <person name="Michaelsen T.Y."/>
            <person name="Andersen M.H."/>
            <person name="Karst S.M."/>
            <person name="Dueholm M.S."/>
            <person name="Nielsen P.H."/>
            <person name="Albertsen M."/>
        </authorList>
    </citation>
    <scope>NUCLEOTIDE SEQUENCE [LARGE SCALE GENOMIC DNA]</scope>
    <source>
        <strain evidence="1">EsbW_18-Q3-R4-48_BATAC.285</strain>
    </source>
</reference>
<dbReference type="AlphaFoldDB" id="A0A935PVT3"/>
<proteinExistence type="predicted"/>
<sequence length="193" mass="21284">MTLWNDPANQELKSARRDPNFLMVGDRLHIPPLRSRVEVGHTGSTCHRFVRKGLPNLVHIRFMADGSPLAGQNFRATLNTGRRFTGSLDQEGSLSLSLSESATSVRVMIGNETPMEFSFALGALQPADSHEGIRQRLVNLGVLDPALSDCSMPDFVAAFRQFEGLAGKARATGESDDLVQRLRIEHDDSRRTV</sequence>
<dbReference type="EMBL" id="JADJMH010000002">
    <property type="protein sequence ID" value="MBK7674260.1"/>
    <property type="molecule type" value="Genomic_DNA"/>
</dbReference>
<protein>
    <submittedName>
        <fullName evidence="1">Uncharacterized protein</fullName>
    </submittedName>
</protein>
<dbReference type="Proteomes" id="UP000697998">
    <property type="component" value="Unassembled WGS sequence"/>
</dbReference>
<organism evidence="1 2">
    <name type="scientific">Candidatus Accumulibacter proximus</name>
    <dbReference type="NCBI Taxonomy" id="2954385"/>
    <lineage>
        <taxon>Bacteria</taxon>
        <taxon>Pseudomonadati</taxon>
        <taxon>Pseudomonadota</taxon>
        <taxon>Betaproteobacteria</taxon>
        <taxon>Candidatus Accumulibacter</taxon>
    </lineage>
</organism>
<gene>
    <name evidence="1" type="ORF">IPJ27_05540</name>
</gene>
<evidence type="ECO:0000313" key="1">
    <source>
        <dbReference type="EMBL" id="MBK7674260.1"/>
    </source>
</evidence>
<name>A0A935PVT3_9PROT</name>
<evidence type="ECO:0000313" key="2">
    <source>
        <dbReference type="Proteomes" id="UP000697998"/>
    </source>
</evidence>
<comment type="caution">
    <text evidence="1">The sequence shown here is derived from an EMBL/GenBank/DDBJ whole genome shotgun (WGS) entry which is preliminary data.</text>
</comment>